<comment type="caution">
    <text evidence="2">The sequence shown here is derived from an EMBL/GenBank/DDBJ whole genome shotgun (WGS) entry which is preliminary data.</text>
</comment>
<feature type="compositionally biased region" description="Basic residues" evidence="1">
    <location>
        <begin position="97"/>
        <end position="107"/>
    </location>
</feature>
<name>A0ABW1LCG9_9ACTN</name>
<dbReference type="EMBL" id="JBHSRJ010000001">
    <property type="protein sequence ID" value="MFC6041675.1"/>
    <property type="molecule type" value="Genomic_DNA"/>
</dbReference>
<accession>A0ABW1LCG9</accession>
<feature type="compositionally biased region" description="Polar residues" evidence="1">
    <location>
        <begin position="19"/>
        <end position="33"/>
    </location>
</feature>
<evidence type="ECO:0000256" key="1">
    <source>
        <dbReference type="SAM" id="MobiDB-lite"/>
    </source>
</evidence>
<feature type="region of interest" description="Disordered" evidence="1">
    <location>
        <begin position="1"/>
        <end position="63"/>
    </location>
</feature>
<evidence type="ECO:0008006" key="4">
    <source>
        <dbReference type="Google" id="ProtNLM"/>
    </source>
</evidence>
<organism evidence="2 3">
    <name type="scientific">Nocardioides hankookensis</name>
    <dbReference type="NCBI Taxonomy" id="443157"/>
    <lineage>
        <taxon>Bacteria</taxon>
        <taxon>Bacillati</taxon>
        <taxon>Actinomycetota</taxon>
        <taxon>Actinomycetes</taxon>
        <taxon>Propionibacteriales</taxon>
        <taxon>Nocardioidaceae</taxon>
        <taxon>Nocardioides</taxon>
    </lineage>
</organism>
<gene>
    <name evidence="2" type="ORF">ACFPYL_01230</name>
</gene>
<evidence type="ECO:0000313" key="3">
    <source>
        <dbReference type="Proteomes" id="UP001596135"/>
    </source>
</evidence>
<reference evidence="3" key="1">
    <citation type="journal article" date="2019" name="Int. J. Syst. Evol. Microbiol.">
        <title>The Global Catalogue of Microorganisms (GCM) 10K type strain sequencing project: providing services to taxonomists for standard genome sequencing and annotation.</title>
        <authorList>
            <consortium name="The Broad Institute Genomics Platform"/>
            <consortium name="The Broad Institute Genome Sequencing Center for Infectious Disease"/>
            <person name="Wu L."/>
            <person name="Ma J."/>
        </authorList>
    </citation>
    <scope>NUCLEOTIDE SEQUENCE [LARGE SCALE GENOMIC DNA]</scope>
    <source>
        <strain evidence="3">CCUG 54522</strain>
    </source>
</reference>
<evidence type="ECO:0000313" key="2">
    <source>
        <dbReference type="EMBL" id="MFC6041675.1"/>
    </source>
</evidence>
<dbReference type="Proteomes" id="UP001596135">
    <property type="component" value="Unassembled WGS sequence"/>
</dbReference>
<keyword evidence="3" id="KW-1185">Reference proteome</keyword>
<feature type="region of interest" description="Disordered" evidence="1">
    <location>
        <begin position="90"/>
        <end position="111"/>
    </location>
</feature>
<protein>
    <recommendedName>
        <fullName evidence="4">Ribbon-helix-helix protein, CopG family</fullName>
    </recommendedName>
</protein>
<sequence length="168" mass="17734">MNNSDSSPHPGDEQAADPVSSTAKSADVTLNQDHLSHPTPVSTGGDATGRASLSGGTSGEARTVQDRVHDALLAGAPLIAADLLAGRPSHLGTVKLPTKRRPGRPRGRRFEEKVSVPLDKDLMDQIQAEAEIQHLPVSAVIRALCREALLRRREDVASGHSQSAIAHP</sequence>
<dbReference type="RefSeq" id="WP_379149525.1">
    <property type="nucleotide sequence ID" value="NZ_JBHSRJ010000001.1"/>
</dbReference>
<proteinExistence type="predicted"/>